<evidence type="ECO:0000313" key="1">
    <source>
        <dbReference type="EMBL" id="KAA9085305.1"/>
    </source>
</evidence>
<accession>A0A5J5IQX7</accession>
<name>A0A5J5IQX7_9MICO</name>
<dbReference type="Pfam" id="PF19736">
    <property type="entry name" value="DUF6226"/>
    <property type="match status" value="1"/>
</dbReference>
<organism evidence="1 2">
    <name type="scientific">Microbacterium radiodurans</name>
    <dbReference type="NCBI Taxonomy" id="661398"/>
    <lineage>
        <taxon>Bacteria</taxon>
        <taxon>Bacillati</taxon>
        <taxon>Actinomycetota</taxon>
        <taxon>Actinomycetes</taxon>
        <taxon>Micrococcales</taxon>
        <taxon>Microbacteriaceae</taxon>
        <taxon>Microbacterium</taxon>
    </lineage>
</organism>
<sequence length="169" mass="18057">MTSHRQRFAALHVVADALIAHLIRTYVVIAEDVAADLQPFGNSPRILRSISLTPAGGRGAPLLFGFSDFPGIRLRSGALGDAAFPACGCDACDETWSDQADRLEREVLAVAGGTLDERVTDRRVSIAYTYPDGSSASEGSVEDYSAADLERARGLLAAAPGGWEPWPRR</sequence>
<reference evidence="2" key="1">
    <citation type="submission" date="2019-09" db="EMBL/GenBank/DDBJ databases">
        <title>Mumia zhuanghuii sp. nov. isolated from the intestinal contents of plateau pika (Ochotona curzoniae) in the Qinghai-Tibet plateau of China.</title>
        <authorList>
            <person name="Tian Z."/>
        </authorList>
    </citation>
    <scope>NUCLEOTIDE SEQUENCE [LARGE SCALE GENOMIC DNA]</scope>
    <source>
        <strain evidence="2">DSM 25564</strain>
    </source>
</reference>
<protein>
    <submittedName>
        <fullName evidence="1">Uncharacterized protein</fullName>
    </submittedName>
</protein>
<proteinExistence type="predicted"/>
<comment type="caution">
    <text evidence="1">The sequence shown here is derived from an EMBL/GenBank/DDBJ whole genome shotgun (WGS) entry which is preliminary data.</text>
</comment>
<keyword evidence="2" id="KW-1185">Reference proteome</keyword>
<gene>
    <name evidence="1" type="ORF">F6B42_12600</name>
</gene>
<dbReference type="InterPro" id="IPR045773">
    <property type="entry name" value="DUF6226"/>
</dbReference>
<evidence type="ECO:0000313" key="2">
    <source>
        <dbReference type="Proteomes" id="UP000327039"/>
    </source>
</evidence>
<dbReference type="OrthoDB" id="3290597at2"/>
<dbReference type="AlphaFoldDB" id="A0A5J5IQX7"/>
<dbReference type="EMBL" id="VYRZ01000003">
    <property type="protein sequence ID" value="KAA9085305.1"/>
    <property type="molecule type" value="Genomic_DNA"/>
</dbReference>
<dbReference type="Proteomes" id="UP000327039">
    <property type="component" value="Unassembled WGS sequence"/>
</dbReference>